<feature type="region of interest" description="Disordered" evidence="6">
    <location>
        <begin position="378"/>
        <end position="397"/>
    </location>
</feature>
<organism evidence="8 9">
    <name type="scientific">Mizuhopecten yessoensis</name>
    <name type="common">Japanese scallop</name>
    <name type="synonym">Patinopecten yessoensis</name>
    <dbReference type="NCBI Taxonomy" id="6573"/>
    <lineage>
        <taxon>Eukaryota</taxon>
        <taxon>Metazoa</taxon>
        <taxon>Spiralia</taxon>
        <taxon>Lophotrochozoa</taxon>
        <taxon>Mollusca</taxon>
        <taxon>Bivalvia</taxon>
        <taxon>Autobranchia</taxon>
        <taxon>Pteriomorphia</taxon>
        <taxon>Pectinida</taxon>
        <taxon>Pectinoidea</taxon>
        <taxon>Pectinidae</taxon>
        <taxon>Mizuhopecten</taxon>
    </lineage>
</organism>
<dbReference type="GO" id="GO:0016020">
    <property type="term" value="C:membrane"/>
    <property type="evidence" value="ECO:0007669"/>
    <property type="project" value="UniProtKB-SubCell"/>
</dbReference>
<accession>A0A210PHT7</accession>
<evidence type="ECO:0000256" key="4">
    <source>
        <dbReference type="ARBA" id="ARBA00022989"/>
    </source>
</evidence>
<dbReference type="Proteomes" id="UP000242188">
    <property type="component" value="Unassembled WGS sequence"/>
</dbReference>
<evidence type="ECO:0000313" key="8">
    <source>
        <dbReference type="EMBL" id="OWF36055.1"/>
    </source>
</evidence>
<evidence type="ECO:0000256" key="5">
    <source>
        <dbReference type="ARBA" id="ARBA00023136"/>
    </source>
</evidence>
<evidence type="ECO:0000256" key="6">
    <source>
        <dbReference type="SAM" id="MobiDB-lite"/>
    </source>
</evidence>
<dbReference type="AlphaFoldDB" id="A0A210PHT7"/>
<comment type="subcellular location">
    <subcellularLocation>
        <location evidence="1">Membrane</location>
        <topology evidence="1">Multi-pass membrane protein</topology>
    </subcellularLocation>
</comment>
<dbReference type="Pfam" id="PF10177">
    <property type="entry name" value="DUF2371"/>
    <property type="match status" value="1"/>
</dbReference>
<dbReference type="InterPro" id="IPR018787">
    <property type="entry name" value="DUF2371_TMEM200"/>
</dbReference>
<feature type="transmembrane region" description="Helical" evidence="7">
    <location>
        <begin position="116"/>
        <end position="137"/>
    </location>
</feature>
<dbReference type="EMBL" id="NEDP02076681">
    <property type="protein sequence ID" value="OWF36055.1"/>
    <property type="molecule type" value="Genomic_DNA"/>
</dbReference>
<name>A0A210PHT7_MIZYE</name>
<evidence type="ECO:0000256" key="7">
    <source>
        <dbReference type="SAM" id="Phobius"/>
    </source>
</evidence>
<keyword evidence="9" id="KW-1185">Reference proteome</keyword>
<evidence type="ECO:0000256" key="2">
    <source>
        <dbReference type="ARBA" id="ARBA00005308"/>
    </source>
</evidence>
<keyword evidence="4 7" id="KW-1133">Transmembrane helix</keyword>
<gene>
    <name evidence="8" type="ORF">KP79_PYT22247</name>
</gene>
<sequence length="516" mass="58027">MFVPRAHVYLERPNKKSWFSGASRPKSSQPKHKVNLVEYVRMPCLIPTFVGTIVGFMIICGGTVLCLMGYNPGKFLGYSAKTTNILNPNISSANITEPTLLVSTAPEIPNLKVLTYIGPVFMGIGFFVMMVAVVLYCEIKDKYVTHILPDRDVKQLRKDELYDMIISEFRKNYFRGIEVPLKPKTDLKENPIEKELPTLFKALSISTPALLITPEMQRKWRDRDRVMSISVPISAKQVERVRVVPIAVTRRESWLKTSSLPNIRPKGAIREAMRASKKSKSQFVNHREISKSFQENISNLTTTKEGPGCDNPAFRDSPTETIKLTQIGPILSPDSPVFSHGTHLTKVQVHMEASQQDNMQDYNSADARGYTLRRDSIQEDPCEQQQDVSDSPDAHIPQGYRCSSPDACSVVIDADVSPEDVVIDCDSKELLLGKPAKHELTRVKSLYNLSEGRDYKVDPGQVGPYKTCIGIFRSESCLDQLRNHYVDVDDDASSDDSLTLTDDVMKYFDKTDLLPV</sequence>
<evidence type="ECO:0000256" key="1">
    <source>
        <dbReference type="ARBA" id="ARBA00004141"/>
    </source>
</evidence>
<keyword evidence="5 7" id="KW-0472">Membrane</keyword>
<dbReference type="OrthoDB" id="9994280at2759"/>
<dbReference type="STRING" id="6573.A0A210PHT7"/>
<feature type="transmembrane region" description="Helical" evidence="7">
    <location>
        <begin position="49"/>
        <end position="70"/>
    </location>
</feature>
<comment type="similarity">
    <text evidence="2">Belongs to the TMEM200 family.</text>
</comment>
<comment type="caution">
    <text evidence="8">The sequence shown here is derived from an EMBL/GenBank/DDBJ whole genome shotgun (WGS) entry which is preliminary data.</text>
</comment>
<dbReference type="PANTHER" id="PTHR31815">
    <property type="entry name" value="AGAP005329-PA"/>
    <property type="match status" value="1"/>
</dbReference>
<evidence type="ECO:0000256" key="3">
    <source>
        <dbReference type="ARBA" id="ARBA00022692"/>
    </source>
</evidence>
<proteinExistence type="inferred from homology"/>
<protein>
    <submittedName>
        <fullName evidence="8">Uncharacterized protein</fullName>
    </submittedName>
</protein>
<reference evidence="8 9" key="1">
    <citation type="journal article" date="2017" name="Nat. Ecol. Evol.">
        <title>Scallop genome provides insights into evolution of bilaterian karyotype and development.</title>
        <authorList>
            <person name="Wang S."/>
            <person name="Zhang J."/>
            <person name="Jiao W."/>
            <person name="Li J."/>
            <person name="Xun X."/>
            <person name="Sun Y."/>
            <person name="Guo X."/>
            <person name="Huan P."/>
            <person name="Dong B."/>
            <person name="Zhang L."/>
            <person name="Hu X."/>
            <person name="Sun X."/>
            <person name="Wang J."/>
            <person name="Zhao C."/>
            <person name="Wang Y."/>
            <person name="Wang D."/>
            <person name="Huang X."/>
            <person name="Wang R."/>
            <person name="Lv J."/>
            <person name="Li Y."/>
            <person name="Zhang Z."/>
            <person name="Liu B."/>
            <person name="Lu W."/>
            <person name="Hui Y."/>
            <person name="Liang J."/>
            <person name="Zhou Z."/>
            <person name="Hou R."/>
            <person name="Li X."/>
            <person name="Liu Y."/>
            <person name="Li H."/>
            <person name="Ning X."/>
            <person name="Lin Y."/>
            <person name="Zhao L."/>
            <person name="Xing Q."/>
            <person name="Dou J."/>
            <person name="Li Y."/>
            <person name="Mao J."/>
            <person name="Guo H."/>
            <person name="Dou H."/>
            <person name="Li T."/>
            <person name="Mu C."/>
            <person name="Jiang W."/>
            <person name="Fu Q."/>
            <person name="Fu X."/>
            <person name="Miao Y."/>
            <person name="Liu J."/>
            <person name="Yu Q."/>
            <person name="Li R."/>
            <person name="Liao H."/>
            <person name="Li X."/>
            <person name="Kong Y."/>
            <person name="Jiang Z."/>
            <person name="Chourrout D."/>
            <person name="Li R."/>
            <person name="Bao Z."/>
        </authorList>
    </citation>
    <scope>NUCLEOTIDE SEQUENCE [LARGE SCALE GENOMIC DNA]</scope>
    <source>
        <strain evidence="8 9">PY_sf001</strain>
    </source>
</reference>
<keyword evidence="3 7" id="KW-0812">Transmembrane</keyword>
<dbReference type="PANTHER" id="PTHR31815:SF1">
    <property type="entry name" value="TRANSMEMBRANE PROTEIN 200C"/>
    <property type="match status" value="1"/>
</dbReference>
<evidence type="ECO:0000313" key="9">
    <source>
        <dbReference type="Proteomes" id="UP000242188"/>
    </source>
</evidence>